<dbReference type="InterPro" id="IPR029016">
    <property type="entry name" value="GAF-like_dom_sf"/>
</dbReference>
<dbReference type="InterPro" id="IPR005561">
    <property type="entry name" value="ANTAR"/>
</dbReference>
<accession>A0A371P8U2</accession>
<dbReference type="Pfam" id="PF13185">
    <property type="entry name" value="GAF_2"/>
    <property type="match status" value="1"/>
</dbReference>
<protein>
    <submittedName>
        <fullName evidence="4">GAF domain-containing protein</fullName>
    </submittedName>
</protein>
<feature type="domain" description="ANTAR" evidence="3">
    <location>
        <begin position="159"/>
        <end position="220"/>
    </location>
</feature>
<dbReference type="OrthoDB" id="7466251at2"/>
<dbReference type="GO" id="GO:0003723">
    <property type="term" value="F:RNA binding"/>
    <property type="evidence" value="ECO:0007669"/>
    <property type="project" value="InterPro"/>
</dbReference>
<dbReference type="RefSeq" id="WP_119702447.1">
    <property type="nucleotide sequence ID" value="NZ_JBHSOI010000001.1"/>
</dbReference>
<dbReference type="EMBL" id="QUBR01000001">
    <property type="protein sequence ID" value="REK72315.1"/>
    <property type="molecule type" value="Genomic_DNA"/>
</dbReference>
<dbReference type="AlphaFoldDB" id="A0A371P8U2"/>
<reference evidence="4 5" key="1">
    <citation type="submission" date="2018-08" db="EMBL/GenBank/DDBJ databases">
        <title>Aeromicrobium sp. M2KJ-4, whole genome shotgun sequence.</title>
        <authorList>
            <person name="Tuo L."/>
        </authorList>
    </citation>
    <scope>NUCLEOTIDE SEQUENCE [LARGE SCALE GENOMIC DNA]</scope>
    <source>
        <strain evidence="4 5">M2KJ-4</strain>
    </source>
</reference>
<organism evidence="4 5">
    <name type="scientific">Aeromicrobium endophyticum</name>
    <dbReference type="NCBI Taxonomy" id="2292704"/>
    <lineage>
        <taxon>Bacteria</taxon>
        <taxon>Bacillati</taxon>
        <taxon>Actinomycetota</taxon>
        <taxon>Actinomycetes</taxon>
        <taxon>Propionibacteriales</taxon>
        <taxon>Nocardioidaceae</taxon>
        <taxon>Aeromicrobium</taxon>
    </lineage>
</organism>
<dbReference type="SUPFAM" id="SSF55781">
    <property type="entry name" value="GAF domain-like"/>
    <property type="match status" value="1"/>
</dbReference>
<name>A0A371P8U2_9ACTN</name>
<proteinExistence type="predicted"/>
<comment type="caution">
    <text evidence="4">The sequence shown here is derived from an EMBL/GenBank/DDBJ whole genome shotgun (WGS) entry which is preliminary data.</text>
</comment>
<evidence type="ECO:0000313" key="5">
    <source>
        <dbReference type="Proteomes" id="UP000265581"/>
    </source>
</evidence>
<evidence type="ECO:0000256" key="1">
    <source>
        <dbReference type="ARBA" id="ARBA00023015"/>
    </source>
</evidence>
<dbReference type="Gene3D" id="1.10.10.10">
    <property type="entry name" value="Winged helix-like DNA-binding domain superfamily/Winged helix DNA-binding domain"/>
    <property type="match status" value="1"/>
</dbReference>
<dbReference type="PROSITE" id="PS50921">
    <property type="entry name" value="ANTAR"/>
    <property type="match status" value="1"/>
</dbReference>
<gene>
    <name evidence="4" type="ORF">DX116_01355</name>
</gene>
<dbReference type="SMART" id="SM01012">
    <property type="entry name" value="ANTAR"/>
    <property type="match status" value="1"/>
</dbReference>
<dbReference type="Proteomes" id="UP000265581">
    <property type="component" value="Unassembled WGS sequence"/>
</dbReference>
<evidence type="ECO:0000313" key="4">
    <source>
        <dbReference type="EMBL" id="REK72315.1"/>
    </source>
</evidence>
<keyword evidence="2" id="KW-0804">Transcription</keyword>
<evidence type="ECO:0000259" key="3">
    <source>
        <dbReference type="PROSITE" id="PS50921"/>
    </source>
</evidence>
<sequence>MIYDDALTRFTAVLASVKALDTLQQRLCEASRVMLAADGVVITSETVPDGRTTVGWTQLLSRRLESLQDVTGEGPLIDSLETGQVVVGDFSDPADQRWPALRPELAALGFAGTLVAIPLRSELALRGVLLAHREGGLRDTDDVDARFLGTAIGTAVLQNPAIGAQSHVFAEVLTDRDVVHQATDVLGLQADVRYEDALALLRALAFSRGEELGAVARDVVDGRLGLGFSQGGSDRAD</sequence>
<keyword evidence="1" id="KW-0805">Transcription regulation</keyword>
<evidence type="ECO:0000256" key="2">
    <source>
        <dbReference type="ARBA" id="ARBA00023163"/>
    </source>
</evidence>
<dbReference type="Gene3D" id="3.30.450.40">
    <property type="match status" value="1"/>
</dbReference>
<dbReference type="InterPro" id="IPR036388">
    <property type="entry name" value="WH-like_DNA-bd_sf"/>
</dbReference>
<keyword evidence="5" id="KW-1185">Reference proteome</keyword>
<dbReference type="InterPro" id="IPR003018">
    <property type="entry name" value="GAF"/>
</dbReference>